<feature type="transmembrane region" description="Helical" evidence="6">
    <location>
        <begin position="275"/>
        <end position="295"/>
    </location>
</feature>
<evidence type="ECO:0000256" key="4">
    <source>
        <dbReference type="ARBA" id="ARBA00023136"/>
    </source>
</evidence>
<feature type="transmembrane region" description="Helical" evidence="6">
    <location>
        <begin position="100"/>
        <end position="119"/>
    </location>
</feature>
<keyword evidence="2 6" id="KW-0812">Transmembrane</keyword>
<evidence type="ECO:0000256" key="1">
    <source>
        <dbReference type="ARBA" id="ARBA00004651"/>
    </source>
</evidence>
<dbReference type="SUPFAM" id="SSF103473">
    <property type="entry name" value="MFS general substrate transporter"/>
    <property type="match status" value="1"/>
</dbReference>
<evidence type="ECO:0000313" key="9">
    <source>
        <dbReference type="Proteomes" id="UP001500928"/>
    </source>
</evidence>
<comment type="caution">
    <text evidence="8">The sequence shown here is derived from an EMBL/GenBank/DDBJ whole genome shotgun (WGS) entry which is preliminary data.</text>
</comment>
<evidence type="ECO:0000256" key="5">
    <source>
        <dbReference type="SAM" id="MobiDB-lite"/>
    </source>
</evidence>
<dbReference type="RefSeq" id="WP_345412620.1">
    <property type="nucleotide sequence ID" value="NZ_BAABHO010000009.1"/>
</dbReference>
<keyword evidence="9" id="KW-1185">Reference proteome</keyword>
<proteinExistence type="predicted"/>
<feature type="domain" description="Major facilitator superfamily (MFS) profile" evidence="7">
    <location>
        <begin position="32"/>
        <end position="417"/>
    </location>
</feature>
<dbReference type="EMBL" id="BAABHO010000009">
    <property type="protein sequence ID" value="GAA4782900.1"/>
    <property type="molecule type" value="Genomic_DNA"/>
</dbReference>
<keyword evidence="3 6" id="KW-1133">Transmembrane helix</keyword>
<evidence type="ECO:0000256" key="2">
    <source>
        <dbReference type="ARBA" id="ARBA00022692"/>
    </source>
</evidence>
<comment type="subcellular location">
    <subcellularLocation>
        <location evidence="1">Cell membrane</location>
        <topology evidence="1">Multi-pass membrane protein</topology>
    </subcellularLocation>
</comment>
<feature type="transmembrane region" description="Helical" evidence="6">
    <location>
        <begin position="329"/>
        <end position="352"/>
    </location>
</feature>
<feature type="transmembrane region" description="Helical" evidence="6">
    <location>
        <begin position="65"/>
        <end position="88"/>
    </location>
</feature>
<organism evidence="8 9">
    <name type="scientific">Actinomycetospora chlora</name>
    <dbReference type="NCBI Taxonomy" id="663608"/>
    <lineage>
        <taxon>Bacteria</taxon>
        <taxon>Bacillati</taxon>
        <taxon>Actinomycetota</taxon>
        <taxon>Actinomycetes</taxon>
        <taxon>Pseudonocardiales</taxon>
        <taxon>Pseudonocardiaceae</taxon>
        <taxon>Actinomycetospora</taxon>
    </lineage>
</organism>
<dbReference type="PANTHER" id="PTHR23508:SF10">
    <property type="entry name" value="CARBOXYLIC ACID TRANSPORTER PROTEIN HOMOLOG"/>
    <property type="match status" value="1"/>
</dbReference>
<reference evidence="9" key="1">
    <citation type="journal article" date="2019" name="Int. J. Syst. Evol. Microbiol.">
        <title>The Global Catalogue of Microorganisms (GCM) 10K type strain sequencing project: providing services to taxonomists for standard genome sequencing and annotation.</title>
        <authorList>
            <consortium name="The Broad Institute Genomics Platform"/>
            <consortium name="The Broad Institute Genome Sequencing Center for Infectious Disease"/>
            <person name="Wu L."/>
            <person name="Ma J."/>
        </authorList>
    </citation>
    <scope>NUCLEOTIDE SEQUENCE [LARGE SCALE GENOMIC DNA]</scope>
    <source>
        <strain evidence="9">JCM 17979</strain>
    </source>
</reference>
<feature type="region of interest" description="Disordered" evidence="5">
    <location>
        <begin position="1"/>
        <end position="24"/>
    </location>
</feature>
<feature type="transmembrane region" description="Helical" evidence="6">
    <location>
        <begin position="157"/>
        <end position="183"/>
    </location>
</feature>
<dbReference type="Gene3D" id="1.20.1250.20">
    <property type="entry name" value="MFS general substrate transporter like domains"/>
    <property type="match status" value="1"/>
</dbReference>
<feature type="transmembrane region" description="Helical" evidence="6">
    <location>
        <begin position="238"/>
        <end position="263"/>
    </location>
</feature>
<dbReference type="InterPro" id="IPR020846">
    <property type="entry name" value="MFS_dom"/>
</dbReference>
<protein>
    <submittedName>
        <fullName evidence="8">Aromatic acid/H+ symport family MFS transporter</fullName>
    </submittedName>
</protein>
<evidence type="ECO:0000256" key="3">
    <source>
        <dbReference type="ARBA" id="ARBA00022989"/>
    </source>
</evidence>
<evidence type="ECO:0000259" key="7">
    <source>
        <dbReference type="PROSITE" id="PS50850"/>
    </source>
</evidence>
<dbReference type="InterPro" id="IPR011701">
    <property type="entry name" value="MFS"/>
</dbReference>
<feature type="transmembrane region" description="Helical" evidence="6">
    <location>
        <begin position="392"/>
        <end position="413"/>
    </location>
</feature>
<dbReference type="PROSITE" id="PS50850">
    <property type="entry name" value="MFS"/>
    <property type="match status" value="1"/>
</dbReference>
<feature type="transmembrane region" description="Helical" evidence="6">
    <location>
        <begin position="189"/>
        <end position="207"/>
    </location>
</feature>
<sequence>MAAPPETRADTRPQTSARTPRRARPTARGGLAVLICTVVTIMEGYSLIVYGSVVPLLLDDTTLGLTAQTAGVVGGLVYVGMFFGALTAGVVGDRIGRQPVLLVCIAVFGLGLLAAGLAGSGTTLGVARLASGLGVGGAVVTALAIARGHAASHRVGLVVNVTMAGIPIGGTVAALLGIVVMPAFGWRPMFYLGAALTLLILLVAAAVRLERPRDASAAASSAPRTATLRTLFTGRGRLFAVLAAAVAIPNMFTWFGLNVWLVGTMSALQYPLTSALAFSLTLTAGAIIGSLGTAVWADRWGVLRVGAVTAAATVVGLAAVLLVGRSLPVLFAGIFLMGVGGHSTANLLNAAVSNLFPAAVRGTAMGWTNGMSYFGALGPVLGGIVLAGQGPYGVFALYGVSAVVALVVITVFARVAGRAAAPAD</sequence>
<dbReference type="Pfam" id="PF07690">
    <property type="entry name" value="MFS_1"/>
    <property type="match status" value="1"/>
</dbReference>
<dbReference type="Proteomes" id="UP001500928">
    <property type="component" value="Unassembled WGS sequence"/>
</dbReference>
<name>A0ABP9ANR2_9PSEU</name>
<keyword evidence="4 6" id="KW-0472">Membrane</keyword>
<evidence type="ECO:0000313" key="8">
    <source>
        <dbReference type="EMBL" id="GAA4782900.1"/>
    </source>
</evidence>
<feature type="transmembrane region" description="Helical" evidence="6">
    <location>
        <begin position="364"/>
        <end position="386"/>
    </location>
</feature>
<dbReference type="InterPro" id="IPR036259">
    <property type="entry name" value="MFS_trans_sf"/>
</dbReference>
<dbReference type="PANTHER" id="PTHR23508">
    <property type="entry name" value="CARBOXYLIC ACID TRANSPORTER PROTEIN HOMOLOG"/>
    <property type="match status" value="1"/>
</dbReference>
<gene>
    <name evidence="8" type="ORF">GCM10023200_15420</name>
</gene>
<feature type="transmembrane region" description="Helical" evidence="6">
    <location>
        <begin position="31"/>
        <end position="53"/>
    </location>
</feature>
<accession>A0ABP9ANR2</accession>
<feature type="transmembrane region" description="Helical" evidence="6">
    <location>
        <begin position="302"/>
        <end position="323"/>
    </location>
</feature>
<feature type="transmembrane region" description="Helical" evidence="6">
    <location>
        <begin position="125"/>
        <end position="145"/>
    </location>
</feature>
<evidence type="ECO:0000256" key="6">
    <source>
        <dbReference type="SAM" id="Phobius"/>
    </source>
</evidence>